<evidence type="ECO:0000313" key="1">
    <source>
        <dbReference type="EMBL" id="CAL4110078.1"/>
    </source>
</evidence>
<dbReference type="Proteomes" id="UP001497623">
    <property type="component" value="Unassembled WGS sequence"/>
</dbReference>
<name>A0AAV2R515_MEGNR</name>
<accession>A0AAV2R515</accession>
<dbReference type="PANTHER" id="PTHR33395:SF22">
    <property type="entry name" value="REVERSE TRANSCRIPTASE DOMAIN-CONTAINING PROTEIN"/>
    <property type="match status" value="1"/>
</dbReference>
<sequence length="110" mass="12589">GLPTIFLKNTKVTIAKPLTILLRKSLDEGKIPEFFKLAYVTPIHKGGSKQQAENYKPVSLTSHVMKVFERVVKKIIMRHLIENQKLNKDQHGFVPGRSTHTQLLSHYNDI</sequence>
<dbReference type="PANTHER" id="PTHR33395">
    <property type="entry name" value="TRANSCRIPTASE, PUTATIVE-RELATED-RELATED"/>
    <property type="match status" value="1"/>
</dbReference>
<comment type="caution">
    <text evidence="1">The sequence shown here is derived from an EMBL/GenBank/DDBJ whole genome shotgun (WGS) entry which is preliminary data.</text>
</comment>
<protein>
    <recommendedName>
        <fullName evidence="3">Reverse transcriptase domain-containing protein</fullName>
    </recommendedName>
</protein>
<feature type="non-terminal residue" evidence="1">
    <location>
        <position position="1"/>
    </location>
</feature>
<dbReference type="GO" id="GO:0061343">
    <property type="term" value="P:cell adhesion involved in heart morphogenesis"/>
    <property type="evidence" value="ECO:0007669"/>
    <property type="project" value="TreeGrafter"/>
</dbReference>
<evidence type="ECO:0008006" key="3">
    <source>
        <dbReference type="Google" id="ProtNLM"/>
    </source>
</evidence>
<dbReference type="AlphaFoldDB" id="A0AAV2R515"/>
<gene>
    <name evidence="1" type="ORF">MNOR_LOCUS19288</name>
</gene>
<organism evidence="1 2">
    <name type="scientific">Meganyctiphanes norvegica</name>
    <name type="common">Northern krill</name>
    <name type="synonym">Thysanopoda norvegica</name>
    <dbReference type="NCBI Taxonomy" id="48144"/>
    <lineage>
        <taxon>Eukaryota</taxon>
        <taxon>Metazoa</taxon>
        <taxon>Ecdysozoa</taxon>
        <taxon>Arthropoda</taxon>
        <taxon>Crustacea</taxon>
        <taxon>Multicrustacea</taxon>
        <taxon>Malacostraca</taxon>
        <taxon>Eumalacostraca</taxon>
        <taxon>Eucarida</taxon>
        <taxon>Euphausiacea</taxon>
        <taxon>Euphausiidae</taxon>
        <taxon>Meganyctiphanes</taxon>
    </lineage>
</organism>
<evidence type="ECO:0000313" key="2">
    <source>
        <dbReference type="Proteomes" id="UP001497623"/>
    </source>
</evidence>
<proteinExistence type="predicted"/>
<dbReference type="EMBL" id="CAXKWB010014238">
    <property type="protein sequence ID" value="CAL4110078.1"/>
    <property type="molecule type" value="Genomic_DNA"/>
</dbReference>
<keyword evidence="2" id="KW-1185">Reference proteome</keyword>
<reference evidence="1 2" key="1">
    <citation type="submission" date="2024-05" db="EMBL/GenBank/DDBJ databases">
        <authorList>
            <person name="Wallberg A."/>
        </authorList>
    </citation>
    <scope>NUCLEOTIDE SEQUENCE [LARGE SCALE GENOMIC DNA]</scope>
</reference>
<dbReference type="GO" id="GO:0007508">
    <property type="term" value="P:larval heart development"/>
    <property type="evidence" value="ECO:0007669"/>
    <property type="project" value="TreeGrafter"/>
</dbReference>
<dbReference type="GO" id="GO:0031012">
    <property type="term" value="C:extracellular matrix"/>
    <property type="evidence" value="ECO:0007669"/>
    <property type="project" value="TreeGrafter"/>
</dbReference>